<dbReference type="Proteomes" id="UP000247569">
    <property type="component" value="Unassembled WGS sequence"/>
</dbReference>
<dbReference type="OrthoDB" id="4569067at2"/>
<dbReference type="RefSeq" id="WP_146251457.1">
    <property type="nucleotide sequence ID" value="NZ_QJKF01000032.1"/>
</dbReference>
<proteinExistence type="predicted"/>
<comment type="caution">
    <text evidence="2">The sequence shown here is derived from an EMBL/GenBank/DDBJ whole genome shotgun (WGS) entry which is preliminary data.</text>
</comment>
<evidence type="ECO:0000256" key="1">
    <source>
        <dbReference type="SAM" id="Phobius"/>
    </source>
</evidence>
<gene>
    <name evidence="2" type="ORF">DFR70_13214</name>
</gene>
<feature type="transmembrane region" description="Helical" evidence="1">
    <location>
        <begin position="12"/>
        <end position="33"/>
    </location>
</feature>
<keyword evidence="1" id="KW-0472">Membrane</keyword>
<dbReference type="AlphaFoldDB" id="A0A318JK19"/>
<keyword evidence="3" id="KW-1185">Reference proteome</keyword>
<dbReference type="EMBL" id="QJKF01000032">
    <property type="protein sequence ID" value="PXX52629.1"/>
    <property type="molecule type" value="Genomic_DNA"/>
</dbReference>
<sequence>MPRNVGAFVARNAKAVVSLIGGIISVLAVAVALLQYAPASAVGAGAVLLTALEVLRTANVWIVRNEPVLEAAAEAASDLVESITGAIQVTGKQVTDDES</sequence>
<evidence type="ECO:0000313" key="2">
    <source>
        <dbReference type="EMBL" id="PXX52629.1"/>
    </source>
</evidence>
<name>A0A318JK19_9NOCA</name>
<keyword evidence="1" id="KW-1133">Transmembrane helix</keyword>
<accession>A0A318JK19</accession>
<keyword evidence="1" id="KW-0812">Transmembrane</keyword>
<evidence type="ECO:0000313" key="3">
    <source>
        <dbReference type="Proteomes" id="UP000247569"/>
    </source>
</evidence>
<protein>
    <submittedName>
        <fullName evidence="2">Uncharacterized protein</fullName>
    </submittedName>
</protein>
<reference evidence="2 3" key="1">
    <citation type="submission" date="2018-05" db="EMBL/GenBank/DDBJ databases">
        <title>Genomic Encyclopedia of Type Strains, Phase IV (KMG-IV): sequencing the most valuable type-strain genomes for metagenomic binning, comparative biology and taxonomic classification.</title>
        <authorList>
            <person name="Goeker M."/>
        </authorList>
    </citation>
    <scope>NUCLEOTIDE SEQUENCE [LARGE SCALE GENOMIC DNA]</scope>
    <source>
        <strain evidence="2 3">DSM 44704</strain>
    </source>
</reference>
<organism evidence="2 3">
    <name type="scientific">Nocardia tenerifensis</name>
    <dbReference type="NCBI Taxonomy" id="228006"/>
    <lineage>
        <taxon>Bacteria</taxon>
        <taxon>Bacillati</taxon>
        <taxon>Actinomycetota</taxon>
        <taxon>Actinomycetes</taxon>
        <taxon>Mycobacteriales</taxon>
        <taxon>Nocardiaceae</taxon>
        <taxon>Nocardia</taxon>
    </lineage>
</organism>